<dbReference type="Gene3D" id="3.40.50.1580">
    <property type="entry name" value="Nucleoside phosphorylase domain"/>
    <property type="match status" value="1"/>
</dbReference>
<dbReference type="PANTHER" id="PTHR46082:SF11">
    <property type="entry name" value="AAA+ ATPASE DOMAIN-CONTAINING PROTEIN-RELATED"/>
    <property type="match status" value="1"/>
</dbReference>
<gene>
    <name evidence="2" type="ORF">FSPOR_10793</name>
</gene>
<dbReference type="InterPro" id="IPR000845">
    <property type="entry name" value="Nucleoside_phosphorylase_d"/>
</dbReference>
<dbReference type="AlphaFoldDB" id="A0A395RJD5"/>
<dbReference type="Proteomes" id="UP000266152">
    <property type="component" value="Unassembled WGS sequence"/>
</dbReference>
<reference evidence="2 3" key="1">
    <citation type="journal article" date="2018" name="PLoS Pathog.">
        <title>Evolution of structural diversity of trichothecenes, a family of toxins produced by plant pathogenic and entomopathogenic fungi.</title>
        <authorList>
            <person name="Proctor R.H."/>
            <person name="McCormick S.P."/>
            <person name="Kim H.S."/>
            <person name="Cardoza R.E."/>
            <person name="Stanley A.M."/>
            <person name="Lindo L."/>
            <person name="Kelly A."/>
            <person name="Brown D.W."/>
            <person name="Lee T."/>
            <person name="Vaughan M.M."/>
            <person name="Alexander N.J."/>
            <person name="Busman M."/>
            <person name="Gutierrez S."/>
        </authorList>
    </citation>
    <scope>NUCLEOTIDE SEQUENCE [LARGE SCALE GENOMIC DNA]</scope>
    <source>
        <strain evidence="2 3">NRRL 3299</strain>
    </source>
</reference>
<evidence type="ECO:0000313" key="3">
    <source>
        <dbReference type="Proteomes" id="UP000266152"/>
    </source>
</evidence>
<evidence type="ECO:0000259" key="1">
    <source>
        <dbReference type="Pfam" id="PF01048"/>
    </source>
</evidence>
<dbReference type="GO" id="GO:0009116">
    <property type="term" value="P:nucleoside metabolic process"/>
    <property type="evidence" value="ECO:0007669"/>
    <property type="project" value="InterPro"/>
</dbReference>
<accession>A0A395RJD5</accession>
<dbReference type="STRING" id="5514.A0A395RJD5"/>
<protein>
    <recommendedName>
        <fullName evidence="1">Nucleoside phosphorylase domain-containing protein</fullName>
    </recommendedName>
</protein>
<dbReference type="EMBL" id="PXOF01000195">
    <property type="protein sequence ID" value="RGP60204.1"/>
    <property type="molecule type" value="Genomic_DNA"/>
</dbReference>
<comment type="caution">
    <text evidence="2">The sequence shown here is derived from an EMBL/GenBank/DDBJ whole genome shotgun (WGS) entry which is preliminary data.</text>
</comment>
<feature type="domain" description="Nucleoside phosphorylase" evidence="1">
    <location>
        <begin position="227"/>
        <end position="296"/>
    </location>
</feature>
<proteinExistence type="predicted"/>
<dbReference type="InterPro" id="IPR053137">
    <property type="entry name" value="NLR-like"/>
</dbReference>
<keyword evidence="3" id="KW-1185">Reference proteome</keyword>
<dbReference type="PANTHER" id="PTHR46082">
    <property type="entry name" value="ATP/GTP-BINDING PROTEIN-RELATED"/>
    <property type="match status" value="1"/>
</dbReference>
<dbReference type="Pfam" id="PF01048">
    <property type="entry name" value="PNP_UDP_1"/>
    <property type="match status" value="1"/>
</dbReference>
<dbReference type="GO" id="GO:0003824">
    <property type="term" value="F:catalytic activity"/>
    <property type="evidence" value="ECO:0007669"/>
    <property type="project" value="InterPro"/>
</dbReference>
<evidence type="ECO:0000313" key="2">
    <source>
        <dbReference type="EMBL" id="RGP60204.1"/>
    </source>
</evidence>
<sequence length="333" mass="36448">MSNPLNYTIGWICAIKPEYVAAKVFLDEVHSGPTSVSIADENTYTLGRMGEHNIVITVLPPGRVGSVNAAYVAVSLRRSFPNLQVTLMVGTAGGAPSDKHDIRLGDVVVSAPGQNHTGVFQYDFGKALQNKDFLNTASFKPPPQALQEATAQLQTQYKTYGHQIQQVISSVLDEYPRLRKGGYQRPKNSTDRLYLSDVIHPSDHSMECAESCGSNPAKLIERGPRMGIDSDPAIHCGLIASGNTFICDAKFRDEIAARNDVLCFDMETAGLMNALPCMAIRGISNYADTHVNKEWQGYAAMTAVACAKDLLKCVPQYHVDTEKELEGYRKYLG</sequence>
<dbReference type="SUPFAM" id="SSF53167">
    <property type="entry name" value="Purine and uridine phosphorylases"/>
    <property type="match status" value="1"/>
</dbReference>
<dbReference type="InterPro" id="IPR035994">
    <property type="entry name" value="Nucleoside_phosphorylase_sf"/>
</dbReference>
<organism evidence="2 3">
    <name type="scientific">Fusarium sporotrichioides</name>
    <dbReference type="NCBI Taxonomy" id="5514"/>
    <lineage>
        <taxon>Eukaryota</taxon>
        <taxon>Fungi</taxon>
        <taxon>Dikarya</taxon>
        <taxon>Ascomycota</taxon>
        <taxon>Pezizomycotina</taxon>
        <taxon>Sordariomycetes</taxon>
        <taxon>Hypocreomycetidae</taxon>
        <taxon>Hypocreales</taxon>
        <taxon>Nectriaceae</taxon>
        <taxon>Fusarium</taxon>
    </lineage>
</organism>
<name>A0A395RJD5_FUSSP</name>